<dbReference type="AlphaFoldDB" id="A0A8S1A402"/>
<gene>
    <name evidence="9" type="ORF">APLA_LOCUS741</name>
    <name evidence="10" type="ORF">APLA_LOCUS7777</name>
</gene>
<feature type="transmembrane region" description="Helical" evidence="8">
    <location>
        <begin position="210"/>
        <end position="230"/>
    </location>
</feature>
<dbReference type="GO" id="GO:0005886">
    <property type="term" value="C:plasma membrane"/>
    <property type="evidence" value="ECO:0007669"/>
    <property type="project" value="TreeGrafter"/>
</dbReference>
<evidence type="ECO:0008006" key="13">
    <source>
        <dbReference type="Google" id="ProtNLM"/>
    </source>
</evidence>
<dbReference type="EMBL" id="CADEBD010000045">
    <property type="protein sequence ID" value="CAB3221270.1"/>
    <property type="molecule type" value="Genomic_DNA"/>
</dbReference>
<dbReference type="Proteomes" id="UP000494106">
    <property type="component" value="Unassembled WGS sequence"/>
</dbReference>
<dbReference type="PANTHER" id="PTHR19139">
    <property type="entry name" value="AQUAPORIN TRANSPORTER"/>
    <property type="match status" value="1"/>
</dbReference>
<comment type="caution">
    <text evidence="10">The sequence shown here is derived from an EMBL/GenBank/DDBJ whole genome shotgun (WGS) entry which is preliminary data.</text>
</comment>
<feature type="transmembrane region" description="Helical" evidence="8">
    <location>
        <begin position="21"/>
        <end position="41"/>
    </location>
</feature>
<dbReference type="GO" id="GO:0015267">
    <property type="term" value="F:channel activity"/>
    <property type="evidence" value="ECO:0007669"/>
    <property type="project" value="InterPro"/>
</dbReference>
<dbReference type="InterPro" id="IPR023271">
    <property type="entry name" value="Aquaporin-like"/>
</dbReference>
<accession>A0A8S1A402</accession>
<dbReference type="PROSITE" id="PS00221">
    <property type="entry name" value="MIP"/>
    <property type="match status" value="1"/>
</dbReference>
<evidence type="ECO:0000256" key="5">
    <source>
        <dbReference type="ARBA" id="ARBA00022989"/>
    </source>
</evidence>
<dbReference type="OrthoDB" id="3222at2759"/>
<evidence type="ECO:0000256" key="8">
    <source>
        <dbReference type="SAM" id="Phobius"/>
    </source>
</evidence>
<evidence type="ECO:0000256" key="1">
    <source>
        <dbReference type="ARBA" id="ARBA00004141"/>
    </source>
</evidence>
<evidence type="ECO:0000256" key="4">
    <source>
        <dbReference type="ARBA" id="ARBA00022692"/>
    </source>
</evidence>
<dbReference type="Gene3D" id="1.20.1080.10">
    <property type="entry name" value="Glycerol uptake facilitator protein"/>
    <property type="match status" value="1"/>
</dbReference>
<dbReference type="PRINTS" id="PR00783">
    <property type="entry name" value="MINTRINSICP"/>
</dbReference>
<dbReference type="InterPro" id="IPR022357">
    <property type="entry name" value="MIP_CS"/>
</dbReference>
<dbReference type="EMBL" id="CADEBC010000502">
    <property type="protein sequence ID" value="CAB3239360.1"/>
    <property type="molecule type" value="Genomic_DNA"/>
</dbReference>
<dbReference type="InterPro" id="IPR000425">
    <property type="entry name" value="MIP"/>
</dbReference>
<proteinExistence type="inferred from homology"/>
<keyword evidence="11" id="KW-1185">Reference proteome</keyword>
<feature type="transmembrane region" description="Helical" evidence="8">
    <location>
        <begin position="89"/>
        <end position="112"/>
    </location>
</feature>
<evidence type="ECO:0000256" key="7">
    <source>
        <dbReference type="RuleBase" id="RU000477"/>
    </source>
</evidence>
<dbReference type="InterPro" id="IPR034294">
    <property type="entry name" value="Aquaporin_transptr"/>
</dbReference>
<feature type="transmembrane region" description="Helical" evidence="8">
    <location>
        <begin position="47"/>
        <end position="68"/>
    </location>
</feature>
<comment type="similarity">
    <text evidence="2 7">Belongs to the MIP/aquaporin (TC 1.A.8) family.</text>
</comment>
<comment type="subcellular location">
    <subcellularLocation>
        <location evidence="1">Membrane</location>
        <topology evidence="1">Multi-pass membrane protein</topology>
    </subcellularLocation>
</comment>
<dbReference type="PANTHER" id="PTHR19139:SF270">
    <property type="entry name" value="ENTOMOGLYCEROPORIN 1-RELATED"/>
    <property type="match status" value="1"/>
</dbReference>
<sequence length="243" mass="25238">MSFPHDTERTGRRWVRRCGRAFTAELLGTALLVWLGCAALLPLTGPVPLSCPALAFGCAVLANVSAFSEASGAHMNPALTLGAVLCRRLSLPMALVYVVAQLLGATLGYYGLLATSPALLTAGLGVTLPGVGVSPLSAMFIEVVITGVLMLTVCSVWAAESVQRDPTAPLKIALVVAGLNYAASPATGAALNPARSFAPAFMQGVWTHHWVYWAGPLLGAALAVLLYRAVLTSQGFEHAATQI</sequence>
<evidence type="ECO:0000256" key="3">
    <source>
        <dbReference type="ARBA" id="ARBA00022448"/>
    </source>
</evidence>
<evidence type="ECO:0000313" key="11">
    <source>
        <dbReference type="Proteomes" id="UP000494106"/>
    </source>
</evidence>
<keyword evidence="4 7" id="KW-0812">Transmembrane</keyword>
<evidence type="ECO:0000313" key="10">
    <source>
        <dbReference type="EMBL" id="CAB3239360.1"/>
    </source>
</evidence>
<feature type="transmembrane region" description="Helical" evidence="8">
    <location>
        <begin position="132"/>
        <end position="158"/>
    </location>
</feature>
<name>A0A8S1A402_ARCPL</name>
<evidence type="ECO:0000256" key="2">
    <source>
        <dbReference type="ARBA" id="ARBA00006175"/>
    </source>
</evidence>
<keyword evidence="5 8" id="KW-1133">Transmembrane helix</keyword>
<reference evidence="11 12" key="1">
    <citation type="submission" date="2020-04" db="EMBL/GenBank/DDBJ databases">
        <authorList>
            <person name="Wallbank WR R."/>
            <person name="Pardo Diaz C."/>
            <person name="Kozak K."/>
            <person name="Martin S."/>
            <person name="Jiggins C."/>
            <person name="Moest M."/>
            <person name="Warren A I."/>
            <person name="Byers J.R.P. K."/>
            <person name="Montejo-Kovacevich G."/>
            <person name="Yen C E."/>
        </authorList>
    </citation>
    <scope>NUCLEOTIDE SEQUENCE [LARGE SCALE GENOMIC DNA]</scope>
</reference>
<dbReference type="Pfam" id="PF00230">
    <property type="entry name" value="MIP"/>
    <property type="match status" value="1"/>
</dbReference>
<protein>
    <recommendedName>
        <fullName evidence="13">Aquaporin</fullName>
    </recommendedName>
</protein>
<feature type="transmembrane region" description="Helical" evidence="8">
    <location>
        <begin position="170"/>
        <end position="190"/>
    </location>
</feature>
<keyword evidence="3 7" id="KW-0813">Transport</keyword>
<keyword evidence="6 8" id="KW-0472">Membrane</keyword>
<dbReference type="Proteomes" id="UP000494256">
    <property type="component" value="Unassembled WGS sequence"/>
</dbReference>
<dbReference type="SUPFAM" id="SSF81338">
    <property type="entry name" value="Aquaporin-like"/>
    <property type="match status" value="1"/>
</dbReference>
<evidence type="ECO:0000313" key="12">
    <source>
        <dbReference type="Proteomes" id="UP000494256"/>
    </source>
</evidence>
<organism evidence="10 11">
    <name type="scientific">Arctia plantaginis</name>
    <name type="common">Wood tiger moth</name>
    <name type="synonym">Phalaena plantaginis</name>
    <dbReference type="NCBI Taxonomy" id="874455"/>
    <lineage>
        <taxon>Eukaryota</taxon>
        <taxon>Metazoa</taxon>
        <taxon>Ecdysozoa</taxon>
        <taxon>Arthropoda</taxon>
        <taxon>Hexapoda</taxon>
        <taxon>Insecta</taxon>
        <taxon>Pterygota</taxon>
        <taxon>Neoptera</taxon>
        <taxon>Endopterygota</taxon>
        <taxon>Lepidoptera</taxon>
        <taxon>Glossata</taxon>
        <taxon>Ditrysia</taxon>
        <taxon>Noctuoidea</taxon>
        <taxon>Erebidae</taxon>
        <taxon>Arctiinae</taxon>
        <taxon>Arctia</taxon>
    </lineage>
</organism>
<evidence type="ECO:0000256" key="6">
    <source>
        <dbReference type="ARBA" id="ARBA00023136"/>
    </source>
</evidence>
<evidence type="ECO:0000313" key="9">
    <source>
        <dbReference type="EMBL" id="CAB3221270.1"/>
    </source>
</evidence>